<accession>A0A101JTC8</accession>
<evidence type="ECO:0000256" key="1">
    <source>
        <dbReference type="ARBA" id="ARBA00022630"/>
    </source>
</evidence>
<dbReference type="Gene3D" id="3.40.50.360">
    <property type="match status" value="1"/>
</dbReference>
<dbReference type="OrthoDB" id="1643408at2"/>
<dbReference type="InterPro" id="IPR051814">
    <property type="entry name" value="NAD(P)H-dep_FMN_reductase"/>
</dbReference>
<evidence type="ECO:0000256" key="3">
    <source>
        <dbReference type="ARBA" id="ARBA00023002"/>
    </source>
</evidence>
<dbReference type="EMBL" id="LLZH01000167">
    <property type="protein sequence ID" value="KUL32573.1"/>
    <property type="molecule type" value="Genomic_DNA"/>
</dbReference>
<gene>
    <name evidence="5" type="ORF">ADL15_18800</name>
</gene>
<reference evidence="5 6" key="1">
    <citation type="submission" date="2015-10" db="EMBL/GenBank/DDBJ databases">
        <authorList>
            <person name="Gilbert D.G."/>
        </authorList>
    </citation>
    <scope>NUCLEOTIDE SEQUENCE [LARGE SCALE GENOMIC DNA]</scope>
    <source>
        <strain evidence="5 6">NRRL B-16712</strain>
    </source>
</reference>
<evidence type="ECO:0000259" key="4">
    <source>
        <dbReference type="Pfam" id="PF03358"/>
    </source>
</evidence>
<keyword evidence="1" id="KW-0285">Flavoprotein</keyword>
<feature type="domain" description="NADPH-dependent FMN reductase-like" evidence="4">
    <location>
        <begin position="4"/>
        <end position="139"/>
    </location>
</feature>
<protein>
    <submittedName>
        <fullName evidence="5">NADPH-dependent FMN reductase</fullName>
    </submittedName>
</protein>
<comment type="caution">
    <text evidence="5">The sequence shown here is derived from an EMBL/GenBank/DDBJ whole genome shotgun (WGS) entry which is preliminary data.</text>
</comment>
<dbReference type="AlphaFoldDB" id="A0A101JTC8"/>
<organism evidence="5 6">
    <name type="scientific">Actinoplanes awajinensis subsp. mycoplanecinus</name>
    <dbReference type="NCBI Taxonomy" id="135947"/>
    <lineage>
        <taxon>Bacteria</taxon>
        <taxon>Bacillati</taxon>
        <taxon>Actinomycetota</taxon>
        <taxon>Actinomycetes</taxon>
        <taxon>Micromonosporales</taxon>
        <taxon>Micromonosporaceae</taxon>
        <taxon>Actinoplanes</taxon>
    </lineage>
</organism>
<evidence type="ECO:0000313" key="5">
    <source>
        <dbReference type="EMBL" id="KUL32573.1"/>
    </source>
</evidence>
<dbReference type="Pfam" id="PF03358">
    <property type="entry name" value="FMN_red"/>
    <property type="match status" value="1"/>
</dbReference>
<proteinExistence type="predicted"/>
<keyword evidence="2" id="KW-0288">FMN</keyword>
<dbReference type="InterPro" id="IPR005025">
    <property type="entry name" value="FMN_Rdtase-like_dom"/>
</dbReference>
<sequence length="160" mass="15863">MTGIVVVSGNPRAGSRTSALAVAVGEALAVRLGSPPPTVIEVGELGAGLLTKGDEATAAAVDALTGANLLVVATPTYKGSYTGLLKVLLDQLPNQGLAGKLAVPVVTAGIAPQAAAAEGVLRQLLVELGAIVVRPGLPVVEADLAETPAIAQKYAAALDW</sequence>
<dbReference type="RefSeq" id="WP_067692493.1">
    <property type="nucleotide sequence ID" value="NZ_LLZH01000167.1"/>
</dbReference>
<dbReference type="GO" id="GO:0016491">
    <property type="term" value="F:oxidoreductase activity"/>
    <property type="evidence" value="ECO:0007669"/>
    <property type="project" value="UniProtKB-KW"/>
</dbReference>
<evidence type="ECO:0000256" key="2">
    <source>
        <dbReference type="ARBA" id="ARBA00022643"/>
    </source>
</evidence>
<dbReference type="Proteomes" id="UP000053244">
    <property type="component" value="Unassembled WGS sequence"/>
</dbReference>
<name>A0A101JTC8_9ACTN</name>
<keyword evidence="6" id="KW-1185">Reference proteome</keyword>
<dbReference type="PANTHER" id="PTHR43408">
    <property type="entry name" value="FMN REDUCTASE (NADPH)"/>
    <property type="match status" value="1"/>
</dbReference>
<keyword evidence="3" id="KW-0560">Oxidoreductase</keyword>
<dbReference type="SUPFAM" id="SSF52218">
    <property type="entry name" value="Flavoproteins"/>
    <property type="match status" value="1"/>
</dbReference>
<evidence type="ECO:0000313" key="6">
    <source>
        <dbReference type="Proteomes" id="UP000053244"/>
    </source>
</evidence>
<dbReference type="PANTHER" id="PTHR43408:SF2">
    <property type="entry name" value="FMN REDUCTASE (NADPH)"/>
    <property type="match status" value="1"/>
</dbReference>
<dbReference type="InterPro" id="IPR029039">
    <property type="entry name" value="Flavoprotein-like_sf"/>
</dbReference>